<dbReference type="Gene3D" id="1.20.1250.10">
    <property type="match status" value="1"/>
</dbReference>
<evidence type="ECO:0000256" key="1">
    <source>
        <dbReference type="ARBA" id="ARBA00004613"/>
    </source>
</evidence>
<evidence type="ECO:0000313" key="7">
    <source>
        <dbReference type="Proteomes" id="UP000515152"/>
    </source>
</evidence>
<feature type="chain" id="PRO_5028438579" description="Leptin" evidence="6">
    <location>
        <begin position="20"/>
        <end position="156"/>
    </location>
</feature>
<dbReference type="RefSeq" id="XP_012687378.2">
    <property type="nucleotide sequence ID" value="XM_012831924.2"/>
</dbReference>
<dbReference type="GO" id="GO:0005576">
    <property type="term" value="C:extracellular region"/>
    <property type="evidence" value="ECO:0007669"/>
    <property type="project" value="UniProtKB-SubCell"/>
</dbReference>
<name>A0A6P3W3U0_CLUHA</name>
<dbReference type="GeneID" id="105904092"/>
<keyword evidence="7" id="KW-1185">Reference proteome</keyword>
<comment type="similarity">
    <text evidence="2">Belongs to the leptin family.</text>
</comment>
<evidence type="ECO:0000256" key="5">
    <source>
        <dbReference type="ARBA" id="ARBA00030981"/>
    </source>
</evidence>
<dbReference type="Proteomes" id="UP000515152">
    <property type="component" value="Chromosome 16"/>
</dbReference>
<evidence type="ECO:0000256" key="3">
    <source>
        <dbReference type="ARBA" id="ARBA00021421"/>
    </source>
</evidence>
<proteinExistence type="inferred from homology"/>
<keyword evidence="4" id="KW-0964">Secreted</keyword>
<evidence type="ECO:0000256" key="4">
    <source>
        <dbReference type="ARBA" id="ARBA00022525"/>
    </source>
</evidence>
<protein>
    <recommendedName>
        <fullName evidence="3">Leptin</fullName>
    </recommendedName>
    <alternativeName>
        <fullName evidence="5">Obesity factor</fullName>
    </alternativeName>
</protein>
<keyword evidence="6" id="KW-0732">Signal</keyword>
<sequence>MKLSLVLVYGMVLVCSSMARPKITGDMIKTMAKTMIARLKKVKAEHFAMSSEISFGTDKDTPIEGLTSIVVYLGSMQVRLRVPPTHHLRQVEEDVDTLLGYLRGMAVGQSCTLPKAGSTLLKSETDFPITSYYQSLLDLQRYLEKLCLNLDKLKSC</sequence>
<dbReference type="KEGG" id="char:105904092"/>
<dbReference type="PANTHER" id="PTHR11724:SF1">
    <property type="entry name" value="LEPTIN"/>
    <property type="match status" value="1"/>
</dbReference>
<comment type="subcellular location">
    <subcellularLocation>
        <location evidence="1">Secreted</location>
    </subcellularLocation>
</comment>
<dbReference type="Pfam" id="PF02024">
    <property type="entry name" value="Leptin"/>
    <property type="match status" value="1"/>
</dbReference>
<gene>
    <name evidence="8" type="primary">lepb</name>
</gene>
<organism evidence="7 8">
    <name type="scientific">Clupea harengus</name>
    <name type="common">Atlantic herring</name>
    <dbReference type="NCBI Taxonomy" id="7950"/>
    <lineage>
        <taxon>Eukaryota</taxon>
        <taxon>Metazoa</taxon>
        <taxon>Chordata</taxon>
        <taxon>Craniata</taxon>
        <taxon>Vertebrata</taxon>
        <taxon>Euteleostomi</taxon>
        <taxon>Actinopterygii</taxon>
        <taxon>Neopterygii</taxon>
        <taxon>Teleostei</taxon>
        <taxon>Clupei</taxon>
        <taxon>Clupeiformes</taxon>
        <taxon>Clupeoidei</taxon>
        <taxon>Clupeidae</taxon>
        <taxon>Clupea</taxon>
    </lineage>
</organism>
<dbReference type="InterPro" id="IPR000065">
    <property type="entry name" value="Leptin"/>
</dbReference>
<reference evidence="8" key="1">
    <citation type="submission" date="2025-08" db="UniProtKB">
        <authorList>
            <consortium name="RefSeq"/>
        </authorList>
    </citation>
    <scope>IDENTIFICATION</scope>
</reference>
<accession>A0A6P3W3U0</accession>
<evidence type="ECO:0000256" key="2">
    <source>
        <dbReference type="ARBA" id="ARBA00005834"/>
    </source>
</evidence>
<dbReference type="PANTHER" id="PTHR11724">
    <property type="entry name" value="LEPTIN"/>
    <property type="match status" value="1"/>
</dbReference>
<feature type="signal peptide" evidence="6">
    <location>
        <begin position="1"/>
        <end position="19"/>
    </location>
</feature>
<dbReference type="GO" id="GO:0005179">
    <property type="term" value="F:hormone activity"/>
    <property type="evidence" value="ECO:0007669"/>
    <property type="project" value="InterPro"/>
</dbReference>
<dbReference type="OrthoDB" id="9872512at2759"/>
<dbReference type="CTD" id="564348"/>
<evidence type="ECO:0000313" key="8">
    <source>
        <dbReference type="RefSeq" id="XP_012687378.2"/>
    </source>
</evidence>
<dbReference type="SUPFAM" id="SSF47266">
    <property type="entry name" value="4-helical cytokines"/>
    <property type="match status" value="1"/>
</dbReference>
<dbReference type="InterPro" id="IPR009079">
    <property type="entry name" value="4_helix_cytokine-like_core"/>
</dbReference>
<evidence type="ECO:0000256" key="6">
    <source>
        <dbReference type="SAM" id="SignalP"/>
    </source>
</evidence>
<dbReference type="AlphaFoldDB" id="A0A6P3W3U0"/>